<dbReference type="InterPro" id="IPR041691">
    <property type="entry name" value="Atg6/beclin_CC"/>
</dbReference>
<dbReference type="InterPro" id="IPR040455">
    <property type="entry name" value="Atg6_BARA"/>
</dbReference>
<proteinExistence type="inferred from homology"/>
<evidence type="ECO:0000259" key="5">
    <source>
        <dbReference type="Pfam" id="PF17675"/>
    </source>
</evidence>
<protein>
    <submittedName>
        <fullName evidence="6">APG6-domain-containing protein</fullName>
    </submittedName>
</protein>
<reference evidence="6" key="1">
    <citation type="journal article" date="2020" name="Stud. Mycol.">
        <title>101 Dothideomycetes genomes: a test case for predicting lifestyles and emergence of pathogens.</title>
        <authorList>
            <person name="Haridas S."/>
            <person name="Albert R."/>
            <person name="Binder M."/>
            <person name="Bloem J."/>
            <person name="Labutti K."/>
            <person name="Salamov A."/>
            <person name="Andreopoulos B."/>
            <person name="Baker S."/>
            <person name="Barry K."/>
            <person name="Bills G."/>
            <person name="Bluhm B."/>
            <person name="Cannon C."/>
            <person name="Castanera R."/>
            <person name="Culley D."/>
            <person name="Daum C."/>
            <person name="Ezra D."/>
            <person name="Gonzalez J."/>
            <person name="Henrissat B."/>
            <person name="Kuo A."/>
            <person name="Liang C."/>
            <person name="Lipzen A."/>
            <person name="Lutzoni F."/>
            <person name="Magnuson J."/>
            <person name="Mondo S."/>
            <person name="Nolan M."/>
            <person name="Ohm R."/>
            <person name="Pangilinan J."/>
            <person name="Park H.-J."/>
            <person name="Ramirez L."/>
            <person name="Alfaro M."/>
            <person name="Sun H."/>
            <person name="Tritt A."/>
            <person name="Yoshinaga Y."/>
            <person name="Zwiers L.-H."/>
            <person name="Turgeon B."/>
            <person name="Goodwin S."/>
            <person name="Spatafora J."/>
            <person name="Crous P."/>
            <person name="Grigoriev I."/>
        </authorList>
    </citation>
    <scope>NUCLEOTIDE SEQUENCE</scope>
    <source>
        <strain evidence="6">CBS 183.55</strain>
    </source>
</reference>
<organism evidence="6 7">
    <name type="scientific">Didymella exigua CBS 183.55</name>
    <dbReference type="NCBI Taxonomy" id="1150837"/>
    <lineage>
        <taxon>Eukaryota</taxon>
        <taxon>Fungi</taxon>
        <taxon>Dikarya</taxon>
        <taxon>Ascomycota</taxon>
        <taxon>Pezizomycotina</taxon>
        <taxon>Dothideomycetes</taxon>
        <taxon>Pleosporomycetidae</taxon>
        <taxon>Pleosporales</taxon>
        <taxon>Pleosporineae</taxon>
        <taxon>Didymellaceae</taxon>
        <taxon>Didymella</taxon>
    </lineage>
</organism>
<dbReference type="GO" id="GO:0000045">
    <property type="term" value="P:autophagosome assembly"/>
    <property type="evidence" value="ECO:0007669"/>
    <property type="project" value="TreeGrafter"/>
</dbReference>
<evidence type="ECO:0000259" key="4">
    <source>
        <dbReference type="Pfam" id="PF04111"/>
    </source>
</evidence>
<dbReference type="GeneID" id="54348918"/>
<dbReference type="InterPro" id="IPR007243">
    <property type="entry name" value="Atg6/Beclin"/>
</dbReference>
<dbReference type="Pfam" id="PF04111">
    <property type="entry name" value="APG6"/>
    <property type="match status" value="1"/>
</dbReference>
<name>A0A6A5RWC1_9PLEO</name>
<sequence length="528" mass="58949">MANDKKSHGLYCQKCRTPIDIDASIDQLNPAAFKLLTDSTFTAQQQSQKSDLPRQSRPTYPSSRQQTYETAIQSARNPTFKRSVPSSRFQHGGQNPAMSFVNVHMSESMMDPPEHTPPVRSPDQQPQTETMPIQPGAPELSRRANATAGSGTIGGASLADGLETTQRMFEILSARSDIDHPICVECTELLVDRLQKRLGVATKERDAYVDYLRRANTDVPSAEEVKAADAALKAAKKAEATAIVNLEKLEAEKVDLDAQLAALEAEARQLDREEEDFWKDRNAFNSTLSEFQNERDALTARHAHDTQILNQLQRRSVYNDTFNITHDNHFATINGLRLGRLPHPYVDWPEINAAWGQTCLLLATLAERLGYKFQNYELSPMGSTSTILKHEVKNGASVADTRASTASSPNIQKQRLELYSSGDFPINFGFLHRKFDTAMVAFLECLRQLGEFVETQGIDAGSSLRVGMGGPGVKMPYEIRKDRIHDQSIKLALNKEESWTKACKYTLTCCKYLLAHANNVESMAARRR</sequence>
<dbReference type="GO" id="GO:0045324">
    <property type="term" value="P:late endosome to vacuole transport"/>
    <property type="evidence" value="ECO:0007669"/>
    <property type="project" value="TreeGrafter"/>
</dbReference>
<feature type="domain" description="Atg6 BARA" evidence="4">
    <location>
        <begin position="312"/>
        <end position="518"/>
    </location>
</feature>
<feature type="domain" description="Atg6/beclin coiled-coil" evidence="5">
    <location>
        <begin position="181"/>
        <end position="307"/>
    </location>
</feature>
<feature type="compositionally biased region" description="Polar residues" evidence="3">
    <location>
        <begin position="56"/>
        <end position="77"/>
    </location>
</feature>
<evidence type="ECO:0000313" key="7">
    <source>
        <dbReference type="Proteomes" id="UP000800082"/>
    </source>
</evidence>
<evidence type="ECO:0000313" key="6">
    <source>
        <dbReference type="EMBL" id="KAF1932182.1"/>
    </source>
</evidence>
<feature type="coiled-coil region" evidence="2">
    <location>
        <begin position="232"/>
        <end position="276"/>
    </location>
</feature>
<dbReference type="PANTHER" id="PTHR12768:SF4">
    <property type="entry name" value="BECLIN-1"/>
    <property type="match status" value="1"/>
</dbReference>
<feature type="compositionally biased region" description="Polar residues" evidence="3">
    <location>
        <begin position="84"/>
        <end position="96"/>
    </location>
</feature>
<dbReference type="PANTHER" id="PTHR12768">
    <property type="entry name" value="BECLIN 1"/>
    <property type="match status" value="1"/>
</dbReference>
<comment type="similarity">
    <text evidence="1">Belongs to the beclin family.</text>
</comment>
<dbReference type="OrthoDB" id="20368at2759"/>
<dbReference type="GO" id="GO:0043548">
    <property type="term" value="F:phosphatidylinositol 3-kinase binding"/>
    <property type="evidence" value="ECO:0007669"/>
    <property type="project" value="TreeGrafter"/>
</dbReference>
<evidence type="ECO:0000256" key="2">
    <source>
        <dbReference type="SAM" id="Coils"/>
    </source>
</evidence>
<feature type="region of interest" description="Disordered" evidence="3">
    <location>
        <begin position="108"/>
        <end position="138"/>
    </location>
</feature>
<dbReference type="GO" id="GO:0034272">
    <property type="term" value="C:phosphatidylinositol 3-kinase complex, class III, type II"/>
    <property type="evidence" value="ECO:0007669"/>
    <property type="project" value="TreeGrafter"/>
</dbReference>
<accession>A0A6A5RWC1</accession>
<dbReference type="RefSeq" id="XP_033452430.1">
    <property type="nucleotide sequence ID" value="XM_033591250.1"/>
</dbReference>
<gene>
    <name evidence="6" type="ORF">M421DRAFT_416913</name>
</gene>
<feature type="region of interest" description="Disordered" evidence="3">
    <location>
        <begin position="41"/>
        <end position="96"/>
    </location>
</feature>
<dbReference type="EMBL" id="ML978959">
    <property type="protein sequence ID" value="KAF1932182.1"/>
    <property type="molecule type" value="Genomic_DNA"/>
</dbReference>
<keyword evidence="2" id="KW-0175">Coiled coil</keyword>
<dbReference type="Gene3D" id="6.10.250.3110">
    <property type="match status" value="1"/>
</dbReference>
<dbReference type="Pfam" id="PF17675">
    <property type="entry name" value="APG6_N"/>
    <property type="match status" value="1"/>
</dbReference>
<keyword evidence="7" id="KW-1185">Reference proteome</keyword>
<dbReference type="AlphaFoldDB" id="A0A6A5RWC1"/>
<dbReference type="Gene3D" id="1.10.418.40">
    <property type="entry name" value="Autophagy protein 6/Beclin 1"/>
    <property type="match status" value="1"/>
</dbReference>
<feature type="compositionally biased region" description="Polar residues" evidence="3">
    <location>
        <begin position="122"/>
        <end position="131"/>
    </location>
</feature>
<evidence type="ECO:0000256" key="3">
    <source>
        <dbReference type="SAM" id="MobiDB-lite"/>
    </source>
</evidence>
<dbReference type="GO" id="GO:0034271">
    <property type="term" value="C:phosphatidylinositol 3-kinase complex, class III, type I"/>
    <property type="evidence" value="ECO:0007669"/>
    <property type="project" value="TreeGrafter"/>
</dbReference>
<feature type="compositionally biased region" description="Polar residues" evidence="3">
    <location>
        <begin position="41"/>
        <end position="50"/>
    </location>
</feature>
<dbReference type="FunFam" id="1.10.418.40:FF:000005">
    <property type="entry name" value="Autophagy protein Apg6, putative"/>
    <property type="match status" value="1"/>
</dbReference>
<dbReference type="GO" id="GO:0000407">
    <property type="term" value="C:phagophore assembly site"/>
    <property type="evidence" value="ECO:0007669"/>
    <property type="project" value="TreeGrafter"/>
</dbReference>
<dbReference type="GO" id="GO:0000423">
    <property type="term" value="P:mitophagy"/>
    <property type="evidence" value="ECO:0007669"/>
    <property type="project" value="TreeGrafter"/>
</dbReference>
<dbReference type="GO" id="GO:0030674">
    <property type="term" value="F:protein-macromolecule adaptor activity"/>
    <property type="evidence" value="ECO:0007669"/>
    <property type="project" value="TreeGrafter"/>
</dbReference>
<evidence type="ECO:0000256" key="1">
    <source>
        <dbReference type="ARBA" id="ARBA00005965"/>
    </source>
</evidence>
<dbReference type="Proteomes" id="UP000800082">
    <property type="component" value="Unassembled WGS sequence"/>
</dbReference>
<dbReference type="InterPro" id="IPR038274">
    <property type="entry name" value="Atg6/Beclin_C_sf"/>
</dbReference>
<dbReference type="GO" id="GO:0006995">
    <property type="term" value="P:cellular response to nitrogen starvation"/>
    <property type="evidence" value="ECO:0007669"/>
    <property type="project" value="TreeGrafter"/>
</dbReference>